<dbReference type="SUPFAM" id="SSF46785">
    <property type="entry name" value="Winged helix' DNA-binding domain"/>
    <property type="match status" value="2"/>
</dbReference>
<evidence type="ECO:0000259" key="5">
    <source>
        <dbReference type="PROSITE" id="PS50949"/>
    </source>
</evidence>
<comment type="caution">
    <text evidence="6">The sequence shown here is derived from an EMBL/GenBank/DDBJ whole genome shotgun (WGS) entry which is preliminary data.</text>
</comment>
<dbReference type="AlphaFoldDB" id="A0A3E3IDJ1"/>
<feature type="domain" description="HTH gntR-type" evidence="5">
    <location>
        <begin position="5"/>
        <end position="73"/>
    </location>
</feature>
<dbReference type="CDD" id="cd07377">
    <property type="entry name" value="WHTH_GntR"/>
    <property type="match status" value="1"/>
</dbReference>
<name>A0A3E3IDJ1_9FIRM</name>
<accession>A0A3E3IDJ1</accession>
<evidence type="ECO:0000256" key="4">
    <source>
        <dbReference type="SAM" id="MobiDB-lite"/>
    </source>
</evidence>
<dbReference type="PANTHER" id="PTHR44846:SF16">
    <property type="entry name" value="TRANSCRIPTIONAL REGULATOR PHNF-RELATED"/>
    <property type="match status" value="1"/>
</dbReference>
<dbReference type="Proteomes" id="UP000260812">
    <property type="component" value="Unassembled WGS sequence"/>
</dbReference>
<gene>
    <name evidence="6" type="ORF">DXC51_01960</name>
</gene>
<dbReference type="EMBL" id="QVLV01000001">
    <property type="protein sequence ID" value="RGE65113.1"/>
    <property type="molecule type" value="Genomic_DNA"/>
</dbReference>
<dbReference type="SMART" id="SM00345">
    <property type="entry name" value="HTH_GNTR"/>
    <property type="match status" value="2"/>
</dbReference>
<dbReference type="Gene3D" id="1.10.10.10">
    <property type="entry name" value="Winged helix-like DNA-binding domain superfamily/Winged helix DNA-binding domain"/>
    <property type="match status" value="2"/>
</dbReference>
<keyword evidence="3" id="KW-0804">Transcription</keyword>
<sequence length="485" mass="56105">MKSDNGLYKLIYEYFETRLLYGYYACGDSLPSIARIGDMFRMAPGTVRSALALLEKKGYIRIDARKTARVIYEAPRFSFRKNAALYFVPRRNGIMDLAESGKLLFEPLWEEGLRRMDQKTWDRFCRPPEEPFQGAVSMPVSFYIMVLSNLNNRLILDLYWETIRYIRFPYLDNKADVETEVWNAGELSQEEVISALRNRFEVSYGKAASELFAFMDEAENEFSLKQVKQIPFCWDVFRSRPQRRYSLASRIIREIIHGSYPAGSYLPSLPHMADRYGVGMNTIRRALDILEDLGMTRSYHGKGTIVCTEPEKIEAAGREIREGIELYQESLQLLALTISQVLLYTLRAEGEEVQKRLGESFSWYLQEGKGYLCFEICITFIVEKCPLALVRECYQKIRELLPWGYPFSLLRMKGKSLHSVYAGCTEQAVEYLKNGRPEEFADSWRRIVEAEESQFRAFIRDSFPLPDPHGAMERQAPGQPAPGTI</sequence>
<evidence type="ECO:0000256" key="3">
    <source>
        <dbReference type="ARBA" id="ARBA00023163"/>
    </source>
</evidence>
<dbReference type="GO" id="GO:0003700">
    <property type="term" value="F:DNA-binding transcription factor activity"/>
    <property type="evidence" value="ECO:0007669"/>
    <property type="project" value="InterPro"/>
</dbReference>
<protein>
    <submittedName>
        <fullName evidence="6">GntR family transcriptional regulator</fullName>
    </submittedName>
</protein>
<dbReference type="GeneID" id="97985677"/>
<dbReference type="InterPro" id="IPR036390">
    <property type="entry name" value="WH_DNA-bd_sf"/>
</dbReference>
<keyword evidence="2" id="KW-0238">DNA-binding</keyword>
<keyword evidence="7" id="KW-1185">Reference proteome</keyword>
<dbReference type="PROSITE" id="PS50949">
    <property type="entry name" value="HTH_GNTR"/>
    <property type="match status" value="2"/>
</dbReference>
<keyword evidence="1" id="KW-0805">Transcription regulation</keyword>
<organism evidence="6 7">
    <name type="scientific">Eisenbergiella massiliensis</name>
    <dbReference type="NCBI Taxonomy" id="1720294"/>
    <lineage>
        <taxon>Bacteria</taxon>
        <taxon>Bacillati</taxon>
        <taxon>Bacillota</taxon>
        <taxon>Clostridia</taxon>
        <taxon>Lachnospirales</taxon>
        <taxon>Lachnospiraceae</taxon>
        <taxon>Eisenbergiella</taxon>
    </lineage>
</organism>
<evidence type="ECO:0000313" key="7">
    <source>
        <dbReference type="Proteomes" id="UP000260812"/>
    </source>
</evidence>
<reference evidence="6 7" key="1">
    <citation type="submission" date="2018-08" db="EMBL/GenBank/DDBJ databases">
        <title>A genome reference for cultivated species of the human gut microbiota.</title>
        <authorList>
            <person name="Zou Y."/>
            <person name="Xue W."/>
            <person name="Luo G."/>
        </authorList>
    </citation>
    <scope>NUCLEOTIDE SEQUENCE [LARGE SCALE GENOMIC DNA]</scope>
    <source>
        <strain evidence="6 7">TF05-5AC</strain>
    </source>
</reference>
<dbReference type="PANTHER" id="PTHR44846">
    <property type="entry name" value="MANNOSYL-D-GLYCERATE TRANSPORT/METABOLISM SYSTEM REPRESSOR MNGR-RELATED"/>
    <property type="match status" value="1"/>
</dbReference>
<dbReference type="GO" id="GO:0003677">
    <property type="term" value="F:DNA binding"/>
    <property type="evidence" value="ECO:0007669"/>
    <property type="project" value="UniProtKB-KW"/>
</dbReference>
<feature type="domain" description="HTH gntR-type" evidence="5">
    <location>
        <begin position="241"/>
        <end position="309"/>
    </location>
</feature>
<evidence type="ECO:0000256" key="2">
    <source>
        <dbReference type="ARBA" id="ARBA00023125"/>
    </source>
</evidence>
<evidence type="ECO:0000256" key="1">
    <source>
        <dbReference type="ARBA" id="ARBA00023015"/>
    </source>
</evidence>
<dbReference type="InterPro" id="IPR000524">
    <property type="entry name" value="Tscrpt_reg_HTH_GntR"/>
</dbReference>
<feature type="region of interest" description="Disordered" evidence="4">
    <location>
        <begin position="466"/>
        <end position="485"/>
    </location>
</feature>
<dbReference type="InterPro" id="IPR036388">
    <property type="entry name" value="WH-like_DNA-bd_sf"/>
</dbReference>
<dbReference type="Pfam" id="PF00392">
    <property type="entry name" value="GntR"/>
    <property type="match status" value="2"/>
</dbReference>
<proteinExistence type="predicted"/>
<dbReference type="InterPro" id="IPR050679">
    <property type="entry name" value="Bact_HTH_transcr_reg"/>
</dbReference>
<evidence type="ECO:0000313" key="6">
    <source>
        <dbReference type="EMBL" id="RGE65113.1"/>
    </source>
</evidence>
<dbReference type="RefSeq" id="WP_117543523.1">
    <property type="nucleotide sequence ID" value="NZ_QVLV01000001.1"/>
</dbReference>